<accession>A0A6J7W6V8</accession>
<name>A0A6J7W6V8_9CAUD</name>
<proteinExistence type="predicted"/>
<evidence type="ECO:0000313" key="1">
    <source>
        <dbReference type="EMBL" id="CAB5156103.1"/>
    </source>
</evidence>
<protein>
    <submittedName>
        <fullName evidence="1">Uncharacterized protein</fullName>
    </submittedName>
</protein>
<reference evidence="1" key="1">
    <citation type="submission" date="2020-05" db="EMBL/GenBank/DDBJ databases">
        <authorList>
            <person name="Chiriac C."/>
            <person name="Salcher M."/>
            <person name="Ghai R."/>
            <person name="Kavagutti S V."/>
        </authorList>
    </citation>
    <scope>NUCLEOTIDE SEQUENCE</scope>
</reference>
<sequence>MLVHDARGYSLGFNKANSWSVDVEVQNCVDLDCNNFSVMCFRMSQTELRSMHAKITEFLEGME</sequence>
<gene>
    <name evidence="1" type="ORF">UFOVP150_48</name>
</gene>
<organism evidence="1">
    <name type="scientific">uncultured Caudovirales phage</name>
    <dbReference type="NCBI Taxonomy" id="2100421"/>
    <lineage>
        <taxon>Viruses</taxon>
        <taxon>Duplodnaviria</taxon>
        <taxon>Heunggongvirae</taxon>
        <taxon>Uroviricota</taxon>
        <taxon>Caudoviricetes</taxon>
        <taxon>Peduoviridae</taxon>
        <taxon>Maltschvirus</taxon>
        <taxon>Maltschvirus maltsch</taxon>
    </lineage>
</organism>
<dbReference type="EMBL" id="LR798199">
    <property type="protein sequence ID" value="CAB5156103.1"/>
    <property type="molecule type" value="Genomic_DNA"/>
</dbReference>